<evidence type="ECO:0000313" key="2">
    <source>
        <dbReference type="Proteomes" id="UP000223749"/>
    </source>
</evidence>
<gene>
    <name evidence="1" type="ORF">CPT03_00620</name>
</gene>
<organism evidence="1 2">
    <name type="scientific">Pedobacter ginsengisoli</name>
    <dbReference type="NCBI Taxonomy" id="363852"/>
    <lineage>
        <taxon>Bacteria</taxon>
        <taxon>Pseudomonadati</taxon>
        <taxon>Bacteroidota</taxon>
        <taxon>Sphingobacteriia</taxon>
        <taxon>Sphingobacteriales</taxon>
        <taxon>Sphingobacteriaceae</taxon>
        <taxon>Pedobacter</taxon>
    </lineage>
</organism>
<dbReference type="EMBL" id="CP024091">
    <property type="protein sequence ID" value="ATP55073.1"/>
    <property type="molecule type" value="Genomic_DNA"/>
</dbReference>
<sequence length="362" mass="41292">MNVSDIINYRLFNQQIARTAFSTPQQIVSWMVAMQAQEYAMSKWAIGLRLGDVTDADVEKAFNDGEILRTHLLRPTWHFAAPDDIRWLIELTGPRIRKAMTYYERELELDNQLFKKCNDIIGKALTGGNHLTRTALSDLLINNGISLNGRQMGHVMMNAEMDCLVCSGKRQGKQFTYALFDERAPTRLSIVKDEALLLLAQRYFASRGPATLKDFSVWSGLTITDAKKAGSMLDNNEFTKETFNDIEYILKRETLEMALDAASAKKIQKSFLMPDYDEYGMGYIDRTAIFNPIKLSSEFRKKNPVFDRMVIVDGIIEGTWKRTVKAKSVVVETYLFRELSKLKLEAVKKAVNRFVKFTGASE</sequence>
<proteinExistence type="predicted"/>
<dbReference type="Proteomes" id="UP000223749">
    <property type="component" value="Chromosome"/>
</dbReference>
<protein>
    <recommendedName>
        <fullName evidence="3">Winged helix DNA-binding domain-containing protein</fullName>
    </recommendedName>
</protein>
<keyword evidence="2" id="KW-1185">Reference proteome</keyword>
<dbReference type="PANTHER" id="PTHR38479">
    <property type="entry name" value="LMO0824 PROTEIN"/>
    <property type="match status" value="1"/>
</dbReference>
<evidence type="ECO:0000313" key="1">
    <source>
        <dbReference type="EMBL" id="ATP55073.1"/>
    </source>
</evidence>
<dbReference type="RefSeq" id="WP_099437027.1">
    <property type="nucleotide sequence ID" value="NZ_CP024091.1"/>
</dbReference>
<name>A0A2D1U0D7_9SPHI</name>
<accession>A0A2D1U0D7</accession>
<dbReference type="InterPro" id="IPR009351">
    <property type="entry name" value="AlkZ-like"/>
</dbReference>
<dbReference type="Pfam" id="PF06224">
    <property type="entry name" value="AlkZ-like"/>
    <property type="match status" value="1"/>
</dbReference>
<dbReference type="KEGG" id="pgs:CPT03_00620"/>
<evidence type="ECO:0008006" key="3">
    <source>
        <dbReference type="Google" id="ProtNLM"/>
    </source>
</evidence>
<dbReference type="PANTHER" id="PTHR38479:SF2">
    <property type="entry name" value="WINGED HELIX DNA-BINDING DOMAIN-CONTAINING PROTEIN"/>
    <property type="match status" value="1"/>
</dbReference>
<dbReference type="AlphaFoldDB" id="A0A2D1U0D7"/>
<dbReference type="OrthoDB" id="2210247at2"/>
<reference evidence="1 2" key="1">
    <citation type="submission" date="2017-10" db="EMBL/GenBank/DDBJ databases">
        <title>Whole genome of Pedobacter ginsengisoli T01R-27 isolated from tomato rhizosphere.</title>
        <authorList>
            <person name="Weon H.-Y."/>
            <person name="Lee S.A."/>
            <person name="Sang M.K."/>
            <person name="Song J."/>
        </authorList>
    </citation>
    <scope>NUCLEOTIDE SEQUENCE [LARGE SCALE GENOMIC DNA]</scope>
    <source>
        <strain evidence="1 2">T01R-27</strain>
    </source>
</reference>